<dbReference type="Gene3D" id="3.40.1530.30">
    <property type="entry name" value="Uncharacterised family UPF0302, N-terminal domain"/>
    <property type="match status" value="1"/>
</dbReference>
<dbReference type="Pfam" id="PF08858">
    <property type="entry name" value="IDEAL"/>
    <property type="match status" value="1"/>
</dbReference>
<dbReference type="InterPro" id="IPR014957">
    <property type="entry name" value="IDEAL_dom"/>
</dbReference>
<reference evidence="2" key="1">
    <citation type="submission" date="2014-07" db="EMBL/GenBank/DDBJ databases">
        <authorList>
            <person name="Urmite Genomes Urmite Genomes"/>
        </authorList>
    </citation>
    <scope>NUCLEOTIDE SEQUENCE</scope>
    <source>
        <strain evidence="2">13S34_air</strain>
    </source>
</reference>
<dbReference type="AlphaFoldDB" id="A0A078MEX4"/>
<dbReference type="InterPro" id="IPR038091">
    <property type="entry name" value="UPF0302_N_sf"/>
</dbReference>
<dbReference type="PIRSF" id="PIRSF007165">
    <property type="entry name" value="UCP007165"/>
    <property type="match status" value="1"/>
</dbReference>
<dbReference type="EMBL" id="LN483076">
    <property type="protein sequence ID" value="CEA04824.1"/>
    <property type="molecule type" value="Genomic_DNA"/>
</dbReference>
<sequence length="173" mass="19816">MSISVSVEDKRLFIKWFLANHDVVSRESVWILNYLVSDEEALARVSFVEQAHHCPRAIIFATEGPIAFQYYAHGLLVLDAEKAFHDIRLHEEPVYIEMILPNAMQNPHYVAVLEEHSYGPAKVETSYGIAELAAQLAVQYNEQQLLNELDAALDAGNRERFLQLSEQYERLKS</sequence>
<dbReference type="Pfam" id="PF08864">
    <property type="entry name" value="UPF0302"/>
    <property type="match status" value="1"/>
</dbReference>
<accession>A0A078MEX4</accession>
<dbReference type="InterPro" id="IPR011188">
    <property type="entry name" value="UPF0302"/>
</dbReference>
<dbReference type="SMART" id="SM00914">
    <property type="entry name" value="IDEAL"/>
    <property type="match status" value="1"/>
</dbReference>
<evidence type="ECO:0000259" key="1">
    <source>
        <dbReference type="SMART" id="SM00914"/>
    </source>
</evidence>
<dbReference type="InterPro" id="IPR027393">
    <property type="entry name" value="Virus_scaffolding_prot_C"/>
</dbReference>
<dbReference type="InterPro" id="IPR014963">
    <property type="entry name" value="UPF0302_N"/>
</dbReference>
<organism evidence="2">
    <name type="scientific">Metalysinibacillus saudimassiliensis</name>
    <dbReference type="NCBI Taxonomy" id="1461583"/>
    <lineage>
        <taxon>Bacteria</taxon>
        <taxon>Bacillati</taxon>
        <taxon>Bacillota</taxon>
        <taxon>Bacilli</taxon>
        <taxon>Bacillales</taxon>
        <taxon>Caryophanaceae</taxon>
        <taxon>Metalysinibacillus</taxon>
    </lineage>
</organism>
<proteinExistence type="predicted"/>
<dbReference type="HOGENOM" id="CLU_126019_0_0_9"/>
<evidence type="ECO:0000313" key="2">
    <source>
        <dbReference type="EMBL" id="CEA04824.1"/>
    </source>
</evidence>
<feature type="domain" description="IDEAL" evidence="1">
    <location>
        <begin position="132"/>
        <end position="168"/>
    </location>
</feature>
<protein>
    <recommendedName>
        <fullName evidence="1">IDEAL domain-containing protein</fullName>
    </recommendedName>
</protein>
<dbReference type="Gene3D" id="4.10.810.10">
    <property type="entry name" value="Virus Scaffolding Protein, Chain A"/>
    <property type="match status" value="1"/>
</dbReference>
<gene>
    <name evidence="2" type="ORF">BN1050_02162</name>
</gene>
<dbReference type="PATRIC" id="fig|1461583.4.peg.2081"/>
<name>A0A078MEX4_9BACL</name>